<feature type="chain" id="PRO_5045488363" evidence="1">
    <location>
        <begin position="20"/>
        <end position="158"/>
    </location>
</feature>
<dbReference type="Pfam" id="PF04170">
    <property type="entry name" value="NlpE"/>
    <property type="match status" value="1"/>
</dbReference>
<gene>
    <name evidence="2" type="ORF">QE380_001093</name>
</gene>
<evidence type="ECO:0000256" key="1">
    <source>
        <dbReference type="SAM" id="SignalP"/>
    </source>
</evidence>
<dbReference type="Proteomes" id="UP001233360">
    <property type="component" value="Unassembled WGS sequence"/>
</dbReference>
<sequence length="158" mass="17398">MKKSLLVVALTSVAVVACSKSENKTEQTPTAEHTVVASSATHSETQHDMHTAEHSLDWAGKYTGKLPCADCEGIQTALELKNDKTYELKETYMGGKSDGKPFETQGTFTFDQKNPSMIVLDQKSENRKFFVAENTLTALDMEGDKIEGAMADLYILKK</sequence>
<proteinExistence type="predicted"/>
<dbReference type="InterPro" id="IPR007298">
    <property type="entry name" value="Cu-R_lipoprotein_NlpE"/>
</dbReference>
<accession>A0ABU0UUE9</accession>
<dbReference type="EMBL" id="JAUTBK010000002">
    <property type="protein sequence ID" value="MDQ1208170.1"/>
    <property type="molecule type" value="Genomic_DNA"/>
</dbReference>
<feature type="signal peptide" evidence="1">
    <location>
        <begin position="1"/>
        <end position="19"/>
    </location>
</feature>
<evidence type="ECO:0000313" key="3">
    <source>
        <dbReference type="Proteomes" id="UP001233360"/>
    </source>
</evidence>
<keyword evidence="2" id="KW-0449">Lipoprotein</keyword>
<organism evidence="2 3">
    <name type="scientific">Acinetobacter baylyi</name>
    <dbReference type="NCBI Taxonomy" id="202950"/>
    <lineage>
        <taxon>Bacteria</taxon>
        <taxon>Pseudomonadati</taxon>
        <taxon>Pseudomonadota</taxon>
        <taxon>Gammaproteobacteria</taxon>
        <taxon>Moraxellales</taxon>
        <taxon>Moraxellaceae</taxon>
        <taxon>Acinetobacter</taxon>
    </lineage>
</organism>
<dbReference type="PROSITE" id="PS51257">
    <property type="entry name" value="PROKAR_LIPOPROTEIN"/>
    <property type="match status" value="1"/>
</dbReference>
<keyword evidence="3" id="KW-1185">Reference proteome</keyword>
<evidence type="ECO:0000313" key="2">
    <source>
        <dbReference type="EMBL" id="MDQ1208170.1"/>
    </source>
</evidence>
<comment type="caution">
    <text evidence="2">The sequence shown here is derived from an EMBL/GenBank/DDBJ whole genome shotgun (WGS) entry which is preliminary data.</text>
</comment>
<dbReference type="RefSeq" id="WP_307002581.1">
    <property type="nucleotide sequence ID" value="NZ_JAUTBK010000002.1"/>
</dbReference>
<name>A0ABU0UUE9_ACIBI</name>
<protein>
    <submittedName>
        <fullName evidence="2">Lipoprotein NlpE involved in copper resistance</fullName>
    </submittedName>
</protein>
<keyword evidence="1" id="KW-0732">Signal</keyword>
<reference evidence="2 3" key="1">
    <citation type="submission" date="2023-07" db="EMBL/GenBank/DDBJ databases">
        <title>Functional and genomic diversity of the sorghum phyllosphere microbiome.</title>
        <authorList>
            <person name="Shade A."/>
        </authorList>
    </citation>
    <scope>NUCLEOTIDE SEQUENCE [LARGE SCALE GENOMIC DNA]</scope>
    <source>
        <strain evidence="2 3">SORGH_AS_0887</strain>
    </source>
</reference>
<dbReference type="Gene3D" id="2.40.128.640">
    <property type="match status" value="1"/>
</dbReference>